<dbReference type="InterPro" id="IPR037491">
    <property type="entry name" value="LTI78/LTI65"/>
</dbReference>
<feature type="compositionally biased region" description="Polar residues" evidence="1">
    <location>
        <begin position="143"/>
        <end position="153"/>
    </location>
</feature>
<feature type="region of interest" description="Disordered" evidence="1">
    <location>
        <begin position="217"/>
        <end position="237"/>
    </location>
</feature>
<dbReference type="PANTHER" id="PTHR33836">
    <property type="entry name" value="LOW-TEMPERATURE-INDUCED 65 KDA PROTEIN-RELATED"/>
    <property type="match status" value="1"/>
</dbReference>
<protein>
    <recommendedName>
        <fullName evidence="2">LTI65/LTI78 PGEED repeat domain-containing protein</fullName>
    </recommendedName>
</protein>
<feature type="region of interest" description="Disordered" evidence="1">
    <location>
        <begin position="38"/>
        <end position="65"/>
    </location>
</feature>
<dbReference type="GO" id="GO:0009737">
    <property type="term" value="P:response to abscisic acid"/>
    <property type="evidence" value="ECO:0007669"/>
    <property type="project" value="InterPro"/>
</dbReference>
<reference evidence="3 4" key="1">
    <citation type="submission" date="2023-12" db="EMBL/GenBank/DDBJ databases">
        <title>A high-quality genome assembly for Dillenia turbinata (Dilleniales).</title>
        <authorList>
            <person name="Chanderbali A."/>
        </authorList>
    </citation>
    <scope>NUCLEOTIDE SEQUENCE [LARGE SCALE GENOMIC DNA]</scope>
    <source>
        <strain evidence="3">LSX21</strain>
        <tissue evidence="3">Leaf</tissue>
    </source>
</reference>
<dbReference type="InterPro" id="IPR057059">
    <property type="entry name" value="LTI65/LTI78_PGEED"/>
</dbReference>
<feature type="compositionally biased region" description="Polar residues" evidence="1">
    <location>
        <begin position="167"/>
        <end position="190"/>
    </location>
</feature>
<feature type="domain" description="LTI65/LTI78 PGEED repeat" evidence="2">
    <location>
        <begin position="283"/>
        <end position="311"/>
    </location>
</feature>
<proteinExistence type="predicted"/>
<comment type="caution">
    <text evidence="3">The sequence shown here is derived from an EMBL/GenBank/DDBJ whole genome shotgun (WGS) entry which is preliminary data.</text>
</comment>
<dbReference type="AlphaFoldDB" id="A0AAN8V1D7"/>
<keyword evidence="4" id="KW-1185">Reference proteome</keyword>
<accession>A0AAN8V1D7</accession>
<dbReference type="GO" id="GO:0006950">
    <property type="term" value="P:response to stress"/>
    <property type="evidence" value="ECO:0007669"/>
    <property type="project" value="TreeGrafter"/>
</dbReference>
<feature type="region of interest" description="Disordered" evidence="1">
    <location>
        <begin position="139"/>
        <end position="190"/>
    </location>
</feature>
<evidence type="ECO:0000313" key="4">
    <source>
        <dbReference type="Proteomes" id="UP001370490"/>
    </source>
</evidence>
<feature type="compositionally biased region" description="Basic and acidic residues" evidence="1">
    <location>
        <begin position="312"/>
        <end position="329"/>
    </location>
</feature>
<feature type="region of interest" description="Disordered" evidence="1">
    <location>
        <begin position="299"/>
        <end position="399"/>
    </location>
</feature>
<evidence type="ECO:0000259" key="2">
    <source>
        <dbReference type="Pfam" id="PF23399"/>
    </source>
</evidence>
<gene>
    <name evidence="3" type="ORF">RJ641_007529</name>
</gene>
<organism evidence="3 4">
    <name type="scientific">Dillenia turbinata</name>
    <dbReference type="NCBI Taxonomy" id="194707"/>
    <lineage>
        <taxon>Eukaryota</taxon>
        <taxon>Viridiplantae</taxon>
        <taxon>Streptophyta</taxon>
        <taxon>Embryophyta</taxon>
        <taxon>Tracheophyta</taxon>
        <taxon>Spermatophyta</taxon>
        <taxon>Magnoliopsida</taxon>
        <taxon>eudicotyledons</taxon>
        <taxon>Gunneridae</taxon>
        <taxon>Pentapetalae</taxon>
        <taxon>Dilleniales</taxon>
        <taxon>Dilleniaceae</taxon>
        <taxon>Dillenia</taxon>
    </lineage>
</organism>
<dbReference type="PANTHER" id="PTHR33836:SF1">
    <property type="entry name" value="LOW-TEMPERATURE-INDUCED 65 KDA PROTEIN-RELATED"/>
    <property type="match status" value="1"/>
</dbReference>
<name>A0AAN8V1D7_9MAGN</name>
<dbReference type="Pfam" id="PF07918">
    <property type="entry name" value="CAP160"/>
    <property type="match status" value="1"/>
</dbReference>
<feature type="compositionally biased region" description="Basic and acidic residues" evidence="1">
    <location>
        <begin position="384"/>
        <end position="399"/>
    </location>
</feature>
<dbReference type="EMBL" id="JBAMMX010000015">
    <property type="protein sequence ID" value="KAK6925810.1"/>
    <property type="molecule type" value="Genomic_DNA"/>
</dbReference>
<sequence length="399" mass="42930">MWGLREAIMGNVIEPIRRVAPDHEGNSISRQIRDSLRKQAFPLDDDGPKDENQISDPGNYQTKVDDPTGANFKHVVPPYGNGNAYFSSSGELDLSGVCVMAFKVFVGLPITGRVTPTPTAEVAKACYSFAELTRKNEHVRGSQIRSKTTTLHSDQFAPEPPTEKSENISTDKQQTALENQPPSCTQEVSSATSAITDKALNAKSIVTSILGYGAQIDSNTTEPHNESGNEAESGKVSSVTDYSRKVASTAMEKLTPLYGKVAGEGSAAVSKVYGKENELKNQDRGVSVKEYLAKKLRPGGEDKALSDAISDGVHERKEEPEQKMGRVTESEESGVVGRHKGAVTSLFGRGGDHTEALQGSGNENLYGPAGDETDQDEGNVAGRSLRESSKLVEENKIWG</sequence>
<evidence type="ECO:0000256" key="1">
    <source>
        <dbReference type="SAM" id="MobiDB-lite"/>
    </source>
</evidence>
<evidence type="ECO:0000313" key="3">
    <source>
        <dbReference type="EMBL" id="KAK6925810.1"/>
    </source>
</evidence>
<dbReference type="InterPro" id="IPR012418">
    <property type="entry name" value="CAP160"/>
</dbReference>
<dbReference type="Proteomes" id="UP001370490">
    <property type="component" value="Unassembled WGS sequence"/>
</dbReference>
<dbReference type="Pfam" id="PF23399">
    <property type="entry name" value="LTI65_PGEED"/>
    <property type="match status" value="1"/>
</dbReference>